<dbReference type="RefSeq" id="WP_113645431.1">
    <property type="nucleotide sequence ID" value="NZ_QMHN01000001.1"/>
</dbReference>
<keyword evidence="2" id="KW-1185">Reference proteome</keyword>
<organism evidence="1 2">
    <name type="scientific">Pedobacter chitinilyticus</name>
    <dbReference type="NCBI Taxonomy" id="2233776"/>
    <lineage>
        <taxon>Bacteria</taxon>
        <taxon>Pseudomonadati</taxon>
        <taxon>Bacteroidota</taxon>
        <taxon>Sphingobacteriia</taxon>
        <taxon>Sphingobacteriales</taxon>
        <taxon>Sphingobacteriaceae</taxon>
        <taxon>Pedobacter</taxon>
    </lineage>
</organism>
<dbReference type="OrthoDB" id="769870at2"/>
<comment type="caution">
    <text evidence="1">The sequence shown here is derived from an EMBL/GenBank/DDBJ whole genome shotgun (WGS) entry which is preliminary data.</text>
</comment>
<dbReference type="EMBL" id="SAYW01000001">
    <property type="protein sequence ID" value="RWU09939.1"/>
    <property type="molecule type" value="Genomic_DNA"/>
</dbReference>
<proteinExistence type="predicted"/>
<gene>
    <name evidence="1" type="ORF">DPV69_00915</name>
</gene>
<evidence type="ECO:0000313" key="2">
    <source>
        <dbReference type="Proteomes" id="UP000284120"/>
    </source>
</evidence>
<protein>
    <recommendedName>
        <fullName evidence="3">Prepilin-type N-terminal cleavage/methylation domain-containing protein</fullName>
    </recommendedName>
</protein>
<evidence type="ECO:0008006" key="3">
    <source>
        <dbReference type="Google" id="ProtNLM"/>
    </source>
</evidence>
<dbReference type="Proteomes" id="UP000284120">
    <property type="component" value="Unassembled WGS sequence"/>
</dbReference>
<reference evidence="1 2" key="1">
    <citation type="submission" date="2018-06" db="EMBL/GenBank/DDBJ databases">
        <title>Pedobacter endophyticus sp. nov., an endophytic bacterium isolated from a leaf of Triticum aestivum.</title>
        <authorList>
            <person name="Zhang L."/>
        </authorList>
    </citation>
    <scope>NUCLEOTIDE SEQUENCE [LARGE SCALE GENOMIC DNA]</scope>
    <source>
        <strain evidence="1 2">CM134L-2</strain>
    </source>
</reference>
<accession>A0A3S3PCX3</accession>
<evidence type="ECO:0000313" key="1">
    <source>
        <dbReference type="EMBL" id="RWU09939.1"/>
    </source>
</evidence>
<name>A0A3S3PCX3_9SPHI</name>
<sequence>MKKINAYTLMEVTVAMLLSAICIGIAYSAYDIIGNYYRSFQQKNEKADALLSIREVLSKDFQKSKLVLNTTDGILLDQDSLSIQYVFEADQILRKTPSLRVDTFKVIWKDRYVGFEGTEILEPDTIDLLKLKITLDQHSVVPLTFYKHYSAQNLFQ</sequence>
<dbReference type="AlphaFoldDB" id="A0A3S3PCX3"/>